<feature type="transmembrane region" description="Helical" evidence="10">
    <location>
        <begin position="32"/>
        <end position="56"/>
    </location>
</feature>
<accession>D6X4Q2</accession>
<evidence type="ECO:0000313" key="12">
    <source>
        <dbReference type="Proteomes" id="UP000007266"/>
    </source>
</evidence>
<keyword evidence="5 10" id="KW-0552">Olfaction</keyword>
<keyword evidence="7 10" id="KW-0472">Membrane</keyword>
<dbReference type="Proteomes" id="UP000007266">
    <property type="component" value="Linkage group 10"/>
</dbReference>
<evidence type="ECO:0000256" key="5">
    <source>
        <dbReference type="ARBA" id="ARBA00022725"/>
    </source>
</evidence>
<dbReference type="GO" id="GO:0050911">
    <property type="term" value="P:detection of chemical stimulus involved in sensory perception of smell"/>
    <property type="evidence" value="ECO:0000318"/>
    <property type="project" value="GO_Central"/>
</dbReference>
<evidence type="ECO:0000256" key="6">
    <source>
        <dbReference type="ARBA" id="ARBA00022989"/>
    </source>
</evidence>
<dbReference type="GO" id="GO:0005549">
    <property type="term" value="F:odorant binding"/>
    <property type="evidence" value="ECO:0007669"/>
    <property type="project" value="InterPro"/>
</dbReference>
<comment type="subcellular location">
    <subcellularLocation>
        <location evidence="1 10">Cell membrane</location>
        <topology evidence="1 10">Multi-pass membrane protein</topology>
    </subcellularLocation>
</comment>
<dbReference type="AlphaFoldDB" id="D6X4Q2"/>
<dbReference type="HOGENOM" id="CLU_059644_1_0_1"/>
<dbReference type="PhylomeDB" id="D6X4Q2"/>
<keyword evidence="6 10" id="KW-1133">Transmembrane helix</keyword>
<keyword evidence="9 10" id="KW-0807">Transducer</keyword>
<dbReference type="PANTHER" id="PTHR21137:SF35">
    <property type="entry name" value="ODORANT RECEPTOR 19A-RELATED"/>
    <property type="match status" value="1"/>
</dbReference>
<comment type="caution">
    <text evidence="10">Lacks conserved residue(s) required for the propagation of feature annotation.</text>
</comment>
<evidence type="ECO:0000256" key="2">
    <source>
        <dbReference type="ARBA" id="ARBA00022475"/>
    </source>
</evidence>
<dbReference type="EMBL" id="KQ971380">
    <property type="protein sequence ID" value="EEZ97787.1"/>
    <property type="molecule type" value="Genomic_DNA"/>
</dbReference>
<reference evidence="11 12" key="1">
    <citation type="journal article" date="2008" name="Nature">
        <title>The genome of the model beetle and pest Tribolium castaneum.</title>
        <authorList>
            <consortium name="Tribolium Genome Sequencing Consortium"/>
            <person name="Richards S."/>
            <person name="Gibbs R.A."/>
            <person name="Weinstock G.M."/>
            <person name="Brown S.J."/>
            <person name="Denell R."/>
            <person name="Beeman R.W."/>
            <person name="Gibbs R."/>
            <person name="Beeman R.W."/>
            <person name="Brown S.J."/>
            <person name="Bucher G."/>
            <person name="Friedrich M."/>
            <person name="Grimmelikhuijzen C.J."/>
            <person name="Klingler M."/>
            <person name="Lorenzen M."/>
            <person name="Richards S."/>
            <person name="Roth S."/>
            <person name="Schroder R."/>
            <person name="Tautz D."/>
            <person name="Zdobnov E.M."/>
            <person name="Muzny D."/>
            <person name="Gibbs R.A."/>
            <person name="Weinstock G.M."/>
            <person name="Attaway T."/>
            <person name="Bell S."/>
            <person name="Buhay C.J."/>
            <person name="Chandrabose M.N."/>
            <person name="Chavez D."/>
            <person name="Clerk-Blankenburg K.P."/>
            <person name="Cree A."/>
            <person name="Dao M."/>
            <person name="Davis C."/>
            <person name="Chacko J."/>
            <person name="Dinh H."/>
            <person name="Dugan-Rocha S."/>
            <person name="Fowler G."/>
            <person name="Garner T.T."/>
            <person name="Garnes J."/>
            <person name="Gnirke A."/>
            <person name="Hawes A."/>
            <person name="Hernandez J."/>
            <person name="Hines S."/>
            <person name="Holder M."/>
            <person name="Hume J."/>
            <person name="Jhangiani S.N."/>
            <person name="Joshi V."/>
            <person name="Khan Z.M."/>
            <person name="Jackson L."/>
            <person name="Kovar C."/>
            <person name="Kowis A."/>
            <person name="Lee S."/>
            <person name="Lewis L.R."/>
            <person name="Margolis J."/>
            <person name="Morgan M."/>
            <person name="Nazareth L.V."/>
            <person name="Nguyen N."/>
            <person name="Okwuonu G."/>
            <person name="Parker D."/>
            <person name="Richards S."/>
            <person name="Ruiz S.J."/>
            <person name="Santibanez J."/>
            <person name="Savard J."/>
            <person name="Scherer S.E."/>
            <person name="Schneider B."/>
            <person name="Sodergren E."/>
            <person name="Tautz D."/>
            <person name="Vattahil S."/>
            <person name="Villasana D."/>
            <person name="White C.S."/>
            <person name="Wright R."/>
            <person name="Park Y."/>
            <person name="Beeman R.W."/>
            <person name="Lord J."/>
            <person name="Oppert B."/>
            <person name="Lorenzen M."/>
            <person name="Brown S."/>
            <person name="Wang L."/>
            <person name="Savard J."/>
            <person name="Tautz D."/>
            <person name="Richards S."/>
            <person name="Weinstock G."/>
            <person name="Gibbs R.A."/>
            <person name="Liu Y."/>
            <person name="Worley K."/>
            <person name="Weinstock G."/>
            <person name="Elsik C.G."/>
            <person name="Reese J.T."/>
            <person name="Elhaik E."/>
            <person name="Landan G."/>
            <person name="Graur D."/>
            <person name="Arensburger P."/>
            <person name="Atkinson P."/>
            <person name="Beeman R.W."/>
            <person name="Beidler J."/>
            <person name="Brown S.J."/>
            <person name="Demuth J.P."/>
            <person name="Drury D.W."/>
            <person name="Du Y.Z."/>
            <person name="Fujiwara H."/>
            <person name="Lorenzen M."/>
            <person name="Maselli V."/>
            <person name="Osanai M."/>
            <person name="Park Y."/>
            <person name="Robertson H.M."/>
            <person name="Tu Z."/>
            <person name="Wang J.J."/>
            <person name="Wang S."/>
            <person name="Richards S."/>
            <person name="Song H."/>
            <person name="Zhang L."/>
            <person name="Sodergren E."/>
            <person name="Werner D."/>
            <person name="Stanke M."/>
            <person name="Morgenstern B."/>
            <person name="Solovyev V."/>
            <person name="Kosarev P."/>
            <person name="Brown G."/>
            <person name="Chen H.C."/>
            <person name="Ermolaeva O."/>
            <person name="Hlavina W."/>
            <person name="Kapustin Y."/>
            <person name="Kiryutin B."/>
            <person name="Kitts P."/>
            <person name="Maglott D."/>
            <person name="Pruitt K."/>
            <person name="Sapojnikov V."/>
            <person name="Souvorov A."/>
            <person name="Mackey A.J."/>
            <person name="Waterhouse R.M."/>
            <person name="Wyder S."/>
            <person name="Zdobnov E.M."/>
            <person name="Zdobnov E.M."/>
            <person name="Wyder S."/>
            <person name="Kriventseva E.V."/>
            <person name="Kadowaki T."/>
            <person name="Bork P."/>
            <person name="Aranda M."/>
            <person name="Bao R."/>
            <person name="Beermann A."/>
            <person name="Berns N."/>
            <person name="Bolognesi R."/>
            <person name="Bonneton F."/>
            <person name="Bopp D."/>
            <person name="Brown S.J."/>
            <person name="Bucher G."/>
            <person name="Butts T."/>
            <person name="Chaumot A."/>
            <person name="Denell R.E."/>
            <person name="Ferrier D.E."/>
            <person name="Friedrich M."/>
            <person name="Gordon C.M."/>
            <person name="Jindra M."/>
            <person name="Klingler M."/>
            <person name="Lan Q."/>
            <person name="Lattorff H.M."/>
            <person name="Laudet V."/>
            <person name="von Levetsow C."/>
            <person name="Liu Z."/>
            <person name="Lutz R."/>
            <person name="Lynch J.A."/>
            <person name="da Fonseca R.N."/>
            <person name="Posnien N."/>
            <person name="Reuter R."/>
            <person name="Roth S."/>
            <person name="Savard J."/>
            <person name="Schinko J.B."/>
            <person name="Schmitt C."/>
            <person name="Schoppmeier M."/>
            <person name="Schroder R."/>
            <person name="Shippy T.D."/>
            <person name="Simonnet F."/>
            <person name="Marques-Souza H."/>
            <person name="Tautz D."/>
            <person name="Tomoyasu Y."/>
            <person name="Trauner J."/>
            <person name="Van der Zee M."/>
            <person name="Vervoort M."/>
            <person name="Wittkopp N."/>
            <person name="Wimmer E.A."/>
            <person name="Yang X."/>
            <person name="Jones A.K."/>
            <person name="Sattelle D.B."/>
            <person name="Ebert P.R."/>
            <person name="Nelson D."/>
            <person name="Scott J.G."/>
            <person name="Beeman R.W."/>
            <person name="Muthukrishnan S."/>
            <person name="Kramer K.J."/>
            <person name="Arakane Y."/>
            <person name="Beeman R.W."/>
            <person name="Zhu Q."/>
            <person name="Hogenkamp D."/>
            <person name="Dixit R."/>
            <person name="Oppert B."/>
            <person name="Jiang H."/>
            <person name="Zou Z."/>
            <person name="Marshall J."/>
            <person name="Elpidina E."/>
            <person name="Vinokurov K."/>
            <person name="Oppert C."/>
            <person name="Zou Z."/>
            <person name="Evans J."/>
            <person name="Lu Z."/>
            <person name="Zhao P."/>
            <person name="Sumathipala N."/>
            <person name="Altincicek B."/>
            <person name="Vilcinskas A."/>
            <person name="Williams M."/>
            <person name="Hultmark D."/>
            <person name="Hetru C."/>
            <person name="Jiang H."/>
            <person name="Grimmelikhuijzen C.J."/>
            <person name="Hauser F."/>
            <person name="Cazzamali G."/>
            <person name="Williamson M."/>
            <person name="Park Y."/>
            <person name="Li B."/>
            <person name="Tanaka Y."/>
            <person name="Predel R."/>
            <person name="Neupert S."/>
            <person name="Schachtner J."/>
            <person name="Verleyen P."/>
            <person name="Raible F."/>
            <person name="Bork P."/>
            <person name="Friedrich M."/>
            <person name="Walden K.K."/>
            <person name="Robertson H.M."/>
            <person name="Angeli S."/>
            <person name="Foret S."/>
            <person name="Bucher G."/>
            <person name="Schuetz S."/>
            <person name="Maleszka R."/>
            <person name="Wimmer E.A."/>
            <person name="Beeman R.W."/>
            <person name="Lorenzen M."/>
            <person name="Tomoyasu Y."/>
            <person name="Miller S.C."/>
            <person name="Grossmann D."/>
            <person name="Bucher G."/>
        </authorList>
    </citation>
    <scope>NUCLEOTIDE SEQUENCE [LARGE SCALE GENOMIC DNA]</scope>
    <source>
        <strain evidence="11 12">Georgia GA2</strain>
    </source>
</reference>
<keyword evidence="3 10" id="KW-0716">Sensory transduction</keyword>
<dbReference type="PANTHER" id="PTHR21137">
    <property type="entry name" value="ODORANT RECEPTOR"/>
    <property type="match status" value="1"/>
</dbReference>
<evidence type="ECO:0000256" key="7">
    <source>
        <dbReference type="ARBA" id="ARBA00023136"/>
    </source>
</evidence>
<dbReference type="Pfam" id="PF02949">
    <property type="entry name" value="7tm_6"/>
    <property type="match status" value="1"/>
</dbReference>
<evidence type="ECO:0000256" key="8">
    <source>
        <dbReference type="ARBA" id="ARBA00023170"/>
    </source>
</evidence>
<gene>
    <name evidence="11" type="primary">Or311</name>
    <name evidence="11" type="ORF">TcasGA2_TC030425</name>
</gene>
<evidence type="ECO:0000256" key="4">
    <source>
        <dbReference type="ARBA" id="ARBA00022692"/>
    </source>
</evidence>
<evidence type="ECO:0000256" key="1">
    <source>
        <dbReference type="ARBA" id="ARBA00004651"/>
    </source>
</evidence>
<keyword evidence="12" id="KW-1185">Reference proteome</keyword>
<protein>
    <recommendedName>
        <fullName evidence="10">Odorant receptor</fullName>
    </recommendedName>
</protein>
<evidence type="ECO:0000256" key="9">
    <source>
        <dbReference type="ARBA" id="ARBA00023224"/>
    </source>
</evidence>
<keyword evidence="2" id="KW-1003">Cell membrane</keyword>
<keyword evidence="8 10" id="KW-0675">Receptor</keyword>
<dbReference type="GO" id="GO:0007165">
    <property type="term" value="P:signal transduction"/>
    <property type="evidence" value="ECO:0007669"/>
    <property type="project" value="UniProtKB-KW"/>
</dbReference>
<sequence>MHHKNIQPMTDDYLKFIKFVSSDIFQLLPVKIFLAVVFLTHAVLDLLTIYFVLFVIEPHDFITYISVFLGEFYPLFAIVMLLFRGKITDSLKHKLAMWTITSTDEKTQSDIKRQIVFFNGFVVLNSVIISIASWFYAARLSDDVNAFFALRLIHEYFPKSIFEVIYRVTNFVLGQMMCVHVHQTLYYTQHINIQVQMFKKIIRDLENESKIEQQLKFCIERHAEFIKIITLTTKELRGAFVGFAFGGLLLGVAVAFYIFSGLLTPEYYLRVGAIGLASVVNFAVTIWFGQSTESHLDELMLAVGEVQWYNFSQRNKKVYLILLMNVMKGRKWRVSEEYSVNYRLGLAIVRGVYSIISVTSSYKKS</sequence>
<comment type="similarity">
    <text evidence="10">Belongs to the insect chemoreceptor superfamily. Heteromeric odorant receptor channel (TC 1.A.69) family.</text>
</comment>
<dbReference type="InterPro" id="IPR004117">
    <property type="entry name" value="7tm6_olfct_rcpt"/>
</dbReference>
<organism evidence="11 12">
    <name type="scientific">Tribolium castaneum</name>
    <name type="common">Red flour beetle</name>
    <dbReference type="NCBI Taxonomy" id="7070"/>
    <lineage>
        <taxon>Eukaryota</taxon>
        <taxon>Metazoa</taxon>
        <taxon>Ecdysozoa</taxon>
        <taxon>Arthropoda</taxon>
        <taxon>Hexapoda</taxon>
        <taxon>Insecta</taxon>
        <taxon>Pterygota</taxon>
        <taxon>Neoptera</taxon>
        <taxon>Endopterygota</taxon>
        <taxon>Coleoptera</taxon>
        <taxon>Polyphaga</taxon>
        <taxon>Cucujiformia</taxon>
        <taxon>Tenebrionidae</taxon>
        <taxon>Tenebrionidae incertae sedis</taxon>
        <taxon>Tribolium</taxon>
    </lineage>
</organism>
<evidence type="ECO:0000313" key="11">
    <source>
        <dbReference type="EMBL" id="EEZ97787.1"/>
    </source>
</evidence>
<proteinExistence type="inferred from homology"/>
<dbReference type="GO" id="GO:0004984">
    <property type="term" value="F:olfactory receptor activity"/>
    <property type="evidence" value="ECO:0000318"/>
    <property type="project" value="GO_Central"/>
</dbReference>
<feature type="transmembrane region" description="Helical" evidence="10">
    <location>
        <begin position="267"/>
        <end position="289"/>
    </location>
</feature>
<evidence type="ECO:0000256" key="3">
    <source>
        <dbReference type="ARBA" id="ARBA00022606"/>
    </source>
</evidence>
<feature type="transmembrane region" description="Helical" evidence="10">
    <location>
        <begin position="239"/>
        <end position="260"/>
    </location>
</feature>
<dbReference type="GO" id="GO:0005886">
    <property type="term" value="C:plasma membrane"/>
    <property type="evidence" value="ECO:0000318"/>
    <property type="project" value="GO_Central"/>
</dbReference>
<name>D6X4Q2_TRICA</name>
<feature type="transmembrane region" description="Helical" evidence="10">
    <location>
        <begin position="62"/>
        <end position="83"/>
    </location>
</feature>
<evidence type="ECO:0000256" key="10">
    <source>
        <dbReference type="RuleBase" id="RU351113"/>
    </source>
</evidence>
<keyword evidence="4 10" id="KW-0812">Transmembrane</keyword>
<feature type="transmembrane region" description="Helical" evidence="10">
    <location>
        <begin position="116"/>
        <end position="137"/>
    </location>
</feature>
<reference evidence="11 12" key="2">
    <citation type="journal article" date="2010" name="Nucleic Acids Res.">
        <title>BeetleBase in 2010: revisions to provide comprehensive genomic information for Tribolium castaneum.</title>
        <authorList>
            <person name="Kim H.S."/>
            <person name="Murphy T."/>
            <person name="Xia J."/>
            <person name="Caragea D."/>
            <person name="Park Y."/>
            <person name="Beeman R.W."/>
            <person name="Lorenzen M.D."/>
            <person name="Butcher S."/>
            <person name="Manak J.R."/>
            <person name="Brown S.J."/>
        </authorList>
    </citation>
    <scope>GENOME REANNOTATION</scope>
    <source>
        <strain evidence="11 12">Georgia GA2</strain>
    </source>
</reference>